<evidence type="ECO:0000256" key="6">
    <source>
        <dbReference type="ARBA" id="ARBA00022840"/>
    </source>
</evidence>
<accession>A0A9W4XCL0</accession>
<evidence type="ECO:0000259" key="12">
    <source>
        <dbReference type="PROSITE" id="PS50011"/>
    </source>
</evidence>
<evidence type="ECO:0000256" key="5">
    <source>
        <dbReference type="ARBA" id="ARBA00022777"/>
    </source>
</evidence>
<evidence type="ECO:0000256" key="11">
    <source>
        <dbReference type="SAM" id="MobiDB-lite"/>
    </source>
</evidence>
<evidence type="ECO:0000256" key="9">
    <source>
        <dbReference type="PROSITE-ProRule" id="PRU10141"/>
    </source>
</evidence>
<evidence type="ECO:0000313" key="13">
    <source>
        <dbReference type="EMBL" id="CAI5760655.1"/>
    </source>
</evidence>
<feature type="compositionally biased region" description="Low complexity" evidence="11">
    <location>
        <begin position="577"/>
        <end position="599"/>
    </location>
</feature>
<dbReference type="PROSITE" id="PS00108">
    <property type="entry name" value="PROTEIN_KINASE_ST"/>
    <property type="match status" value="1"/>
</dbReference>
<dbReference type="GO" id="GO:0005524">
    <property type="term" value="F:ATP binding"/>
    <property type="evidence" value="ECO:0007669"/>
    <property type="project" value="UniProtKB-UniRule"/>
</dbReference>
<keyword evidence="14" id="KW-1185">Reference proteome</keyword>
<feature type="binding site" evidence="9">
    <location>
        <position position="238"/>
    </location>
    <ligand>
        <name>ATP</name>
        <dbReference type="ChEBI" id="CHEBI:30616"/>
    </ligand>
</feature>
<dbReference type="SUPFAM" id="SSF56112">
    <property type="entry name" value="Protein kinase-like (PK-like)"/>
    <property type="match status" value="1"/>
</dbReference>
<evidence type="ECO:0000256" key="8">
    <source>
        <dbReference type="ARBA" id="ARBA00048679"/>
    </source>
</evidence>
<feature type="region of interest" description="Disordered" evidence="11">
    <location>
        <begin position="676"/>
        <end position="696"/>
    </location>
</feature>
<dbReference type="EMBL" id="CANTUO010000007">
    <property type="protein sequence ID" value="CAI5760655.1"/>
    <property type="molecule type" value="Genomic_DNA"/>
</dbReference>
<gene>
    <name evidence="13" type="ORF">CANVERA_P5163</name>
</gene>
<feature type="compositionally biased region" description="Basic residues" evidence="11">
    <location>
        <begin position="1"/>
        <end position="10"/>
    </location>
</feature>
<feature type="compositionally biased region" description="Low complexity" evidence="11">
    <location>
        <begin position="547"/>
        <end position="556"/>
    </location>
</feature>
<dbReference type="SMART" id="SM00220">
    <property type="entry name" value="S_TKc"/>
    <property type="match status" value="1"/>
</dbReference>
<dbReference type="InterPro" id="IPR000719">
    <property type="entry name" value="Prot_kinase_dom"/>
</dbReference>
<keyword evidence="5" id="KW-0418">Kinase</keyword>
<dbReference type="PANTHER" id="PTHR24343">
    <property type="entry name" value="SERINE/THREONINE KINASE"/>
    <property type="match status" value="1"/>
</dbReference>
<dbReference type="Proteomes" id="UP001152885">
    <property type="component" value="Unassembled WGS sequence"/>
</dbReference>
<evidence type="ECO:0000256" key="4">
    <source>
        <dbReference type="ARBA" id="ARBA00022741"/>
    </source>
</evidence>
<dbReference type="GO" id="GO:0030447">
    <property type="term" value="P:filamentous growth"/>
    <property type="evidence" value="ECO:0007669"/>
    <property type="project" value="UniProtKB-ARBA"/>
</dbReference>
<feature type="compositionally biased region" description="Polar residues" evidence="11">
    <location>
        <begin position="611"/>
        <end position="620"/>
    </location>
</feature>
<dbReference type="InterPro" id="IPR011009">
    <property type="entry name" value="Kinase-like_dom_sf"/>
</dbReference>
<dbReference type="InterPro" id="IPR008271">
    <property type="entry name" value="Ser/Thr_kinase_AS"/>
</dbReference>
<name>A0A9W4XCL0_9ASCO</name>
<feature type="coiled-coil region" evidence="10">
    <location>
        <begin position="642"/>
        <end position="676"/>
    </location>
</feature>
<dbReference type="GO" id="GO:0005737">
    <property type="term" value="C:cytoplasm"/>
    <property type="evidence" value="ECO:0007669"/>
    <property type="project" value="TreeGrafter"/>
</dbReference>
<dbReference type="EC" id="2.7.11.1" evidence="1"/>
<dbReference type="InterPro" id="IPR017441">
    <property type="entry name" value="Protein_kinase_ATP_BS"/>
</dbReference>
<dbReference type="AlphaFoldDB" id="A0A9W4XCL0"/>
<evidence type="ECO:0000256" key="2">
    <source>
        <dbReference type="ARBA" id="ARBA00022527"/>
    </source>
</evidence>
<keyword evidence="10" id="KW-0175">Coiled coil</keyword>
<dbReference type="PROSITE" id="PS50011">
    <property type="entry name" value="PROTEIN_KINASE_DOM"/>
    <property type="match status" value="1"/>
</dbReference>
<evidence type="ECO:0000256" key="7">
    <source>
        <dbReference type="ARBA" id="ARBA00047899"/>
    </source>
</evidence>
<comment type="catalytic activity">
    <reaction evidence="8">
        <text>L-seryl-[protein] + ATP = O-phospho-L-seryl-[protein] + ADP + H(+)</text>
        <dbReference type="Rhea" id="RHEA:17989"/>
        <dbReference type="Rhea" id="RHEA-COMP:9863"/>
        <dbReference type="Rhea" id="RHEA-COMP:11604"/>
        <dbReference type="ChEBI" id="CHEBI:15378"/>
        <dbReference type="ChEBI" id="CHEBI:29999"/>
        <dbReference type="ChEBI" id="CHEBI:30616"/>
        <dbReference type="ChEBI" id="CHEBI:83421"/>
        <dbReference type="ChEBI" id="CHEBI:456216"/>
        <dbReference type="EC" id="2.7.11.1"/>
    </reaction>
</comment>
<dbReference type="Gene3D" id="1.10.510.10">
    <property type="entry name" value="Transferase(Phosphotransferase) domain 1"/>
    <property type="match status" value="1"/>
</dbReference>
<dbReference type="PANTHER" id="PTHR24343:SF482">
    <property type="entry name" value="SERINE_THREONINE-PROTEIN KINASE PTK1_STK1-RELATED"/>
    <property type="match status" value="1"/>
</dbReference>
<evidence type="ECO:0000313" key="14">
    <source>
        <dbReference type="Proteomes" id="UP001152885"/>
    </source>
</evidence>
<keyword evidence="4 9" id="KW-0547">Nucleotide-binding</keyword>
<feature type="compositionally biased region" description="Low complexity" evidence="11">
    <location>
        <begin position="20"/>
        <end position="31"/>
    </location>
</feature>
<keyword evidence="3" id="KW-0808">Transferase</keyword>
<protein>
    <recommendedName>
        <fullName evidence="1">non-specific serine/threonine protein kinase</fullName>
        <ecNumber evidence="1">2.7.11.1</ecNumber>
    </recommendedName>
</protein>
<evidence type="ECO:0000256" key="1">
    <source>
        <dbReference type="ARBA" id="ARBA00012513"/>
    </source>
</evidence>
<dbReference type="FunFam" id="1.10.510.10:FF:000949">
    <property type="entry name" value="Serine/threonine-protein kinase PTK1/STK1"/>
    <property type="match status" value="1"/>
</dbReference>
<feature type="region of interest" description="Disordered" evidence="11">
    <location>
        <begin position="1"/>
        <end position="105"/>
    </location>
</feature>
<proteinExistence type="predicted"/>
<feature type="compositionally biased region" description="Low complexity" evidence="11">
    <location>
        <begin position="61"/>
        <end position="86"/>
    </location>
</feature>
<comment type="catalytic activity">
    <reaction evidence="7">
        <text>L-threonyl-[protein] + ATP = O-phospho-L-threonyl-[protein] + ADP + H(+)</text>
        <dbReference type="Rhea" id="RHEA:46608"/>
        <dbReference type="Rhea" id="RHEA-COMP:11060"/>
        <dbReference type="Rhea" id="RHEA-COMP:11605"/>
        <dbReference type="ChEBI" id="CHEBI:15378"/>
        <dbReference type="ChEBI" id="CHEBI:30013"/>
        <dbReference type="ChEBI" id="CHEBI:30616"/>
        <dbReference type="ChEBI" id="CHEBI:61977"/>
        <dbReference type="ChEBI" id="CHEBI:456216"/>
        <dbReference type="EC" id="2.7.11.1"/>
    </reaction>
</comment>
<reference evidence="13" key="1">
    <citation type="submission" date="2022-12" db="EMBL/GenBank/DDBJ databases">
        <authorList>
            <person name="Brejova B."/>
        </authorList>
    </citation>
    <scope>NUCLEOTIDE SEQUENCE</scope>
</reference>
<feature type="domain" description="Protein kinase" evidence="12">
    <location>
        <begin position="208"/>
        <end position="514"/>
    </location>
</feature>
<dbReference type="GO" id="GO:0004674">
    <property type="term" value="F:protein serine/threonine kinase activity"/>
    <property type="evidence" value="ECO:0007669"/>
    <property type="project" value="UniProtKB-KW"/>
</dbReference>
<keyword evidence="2" id="KW-0723">Serine/threonine-protein kinase</keyword>
<comment type="caution">
    <text evidence="13">The sequence shown here is derived from an EMBL/GenBank/DDBJ whole genome shotgun (WGS) entry which is preliminary data.</text>
</comment>
<dbReference type="Pfam" id="PF00069">
    <property type="entry name" value="Pkinase"/>
    <property type="match status" value="1"/>
</dbReference>
<feature type="region of interest" description="Disordered" evidence="11">
    <location>
        <begin position="540"/>
        <end position="623"/>
    </location>
</feature>
<evidence type="ECO:0000256" key="10">
    <source>
        <dbReference type="SAM" id="Coils"/>
    </source>
</evidence>
<evidence type="ECO:0000256" key="3">
    <source>
        <dbReference type="ARBA" id="ARBA00022679"/>
    </source>
</evidence>
<dbReference type="OrthoDB" id="4062651at2759"/>
<dbReference type="GO" id="GO:0005634">
    <property type="term" value="C:nucleus"/>
    <property type="evidence" value="ECO:0007669"/>
    <property type="project" value="TreeGrafter"/>
</dbReference>
<dbReference type="PROSITE" id="PS00107">
    <property type="entry name" value="PROTEIN_KINASE_ATP"/>
    <property type="match status" value="1"/>
</dbReference>
<keyword evidence="6 9" id="KW-0067">ATP-binding</keyword>
<sequence length="755" mass="84918">MTKDNHHHSLRNLFKKESTPENSIPSPNSSSHIGLSKLFHHSKEHHGLSPNNSRSHDIITPPKRSSSSLSLKRRNSNPINRNRSNSELANQQQYNVPGGGGKKFTKAETFDTRIAAKQHLRNSRIPSNHNNHSQIVPPPAPHPDKIVYNPYGMNKTPSQELPKNTSFYLSGGIDGERVLQNPVADPNQYLPTELQQAHVNLLEDFEIDVSKKNLGDGGSSDVRIINSSHHKKALFALKRFVLLHKETDEEFYKRVAKEYIIQKKASLSRHVVDVMAILRIQSQSNLSRGWGMVMEFCGGGDLFSMIVKPGWKRTPLNEKYCLFKQISYGLLFLHQQDIVHRDLKPENVLIDSNGLAKLCDFGVSDYGHEDPQNFDSPIKLSHSYIGSPPYSPPEVMLLKEKSHLEAKNFGYNSFKMDCWGLGMLLFCLVYSGLPFQQSTPNDHAFRDYKFSHKRFCSDHPNFKNNHGHPKGPGSEFKFAAKFESSGASRVAWKLCDPSVETRYNLKNLFEDPWFISLEMCIYESEDQLINPFVLPGTGENVTTMPKSNQSSNNNSQVPSRKPTEENLNSSFRSMLDINEGNIGNSSSNSIHSGSSVTNSPKIRSMLDADNSHSPSLQPNNGALPALEESSIEDGEEEDVLPNQEEMKLNQINEEKLNQINEEKLNQEEQMNLEIEKAPPSPSSLTQEPHPDPNQISVGQNRHGLHSLADLQPKLLKSKSDLKLDKDGLCDLGYKIKKHHHLEVSNTAISGSLRKI</sequence>
<organism evidence="13 14">
    <name type="scientific">Candida verbasci</name>
    <dbReference type="NCBI Taxonomy" id="1227364"/>
    <lineage>
        <taxon>Eukaryota</taxon>
        <taxon>Fungi</taxon>
        <taxon>Dikarya</taxon>
        <taxon>Ascomycota</taxon>
        <taxon>Saccharomycotina</taxon>
        <taxon>Pichiomycetes</taxon>
        <taxon>Debaryomycetaceae</taxon>
        <taxon>Candida/Lodderomyces clade</taxon>
        <taxon>Candida</taxon>
    </lineage>
</organism>